<feature type="transmembrane region" description="Helical" evidence="13">
    <location>
        <begin position="405"/>
        <end position="429"/>
    </location>
</feature>
<feature type="transmembrane region" description="Helical" evidence="13">
    <location>
        <begin position="468"/>
        <end position="486"/>
    </location>
</feature>
<evidence type="ECO:0000256" key="11">
    <source>
        <dbReference type="ARBA" id="ARBA00023224"/>
    </source>
</evidence>
<evidence type="ECO:0000256" key="10">
    <source>
        <dbReference type="ARBA" id="ARBA00023180"/>
    </source>
</evidence>
<gene>
    <name evidence="15" type="primary">NMUR1</name>
    <name evidence="15" type="ORF">N1851_022061</name>
</gene>
<proteinExistence type="inferred from homology"/>
<dbReference type="InterPro" id="IPR000276">
    <property type="entry name" value="GPCR_Rhodpsn"/>
</dbReference>
<organism evidence="15 16">
    <name type="scientific">Merluccius polli</name>
    <name type="common">Benguela hake</name>
    <name type="synonym">Merluccius cadenati</name>
    <dbReference type="NCBI Taxonomy" id="89951"/>
    <lineage>
        <taxon>Eukaryota</taxon>
        <taxon>Metazoa</taxon>
        <taxon>Chordata</taxon>
        <taxon>Craniata</taxon>
        <taxon>Vertebrata</taxon>
        <taxon>Euteleostomi</taxon>
        <taxon>Actinopterygii</taxon>
        <taxon>Neopterygii</taxon>
        <taxon>Teleostei</taxon>
        <taxon>Neoteleostei</taxon>
        <taxon>Acanthomorphata</taxon>
        <taxon>Zeiogadaria</taxon>
        <taxon>Gadariae</taxon>
        <taxon>Gadiformes</taxon>
        <taxon>Gadoidei</taxon>
        <taxon>Merlucciidae</taxon>
        <taxon>Merluccius</taxon>
    </lineage>
</organism>
<keyword evidence="6 12" id="KW-0297">G-protein coupled receptor</keyword>
<dbReference type="GO" id="GO:0005886">
    <property type="term" value="C:plasma membrane"/>
    <property type="evidence" value="ECO:0007669"/>
    <property type="project" value="UniProtKB-SubCell"/>
</dbReference>
<keyword evidence="16" id="KW-1185">Reference proteome</keyword>
<evidence type="ECO:0000256" key="3">
    <source>
        <dbReference type="ARBA" id="ARBA00022475"/>
    </source>
</evidence>
<reference evidence="15" key="1">
    <citation type="journal article" date="2023" name="Front. Mar. Sci.">
        <title>A new Merluccius polli reference genome to investigate the effects of global change in West African waters.</title>
        <authorList>
            <person name="Mateo J.L."/>
            <person name="Blanco-Fernandez C."/>
            <person name="Garcia-Vazquez E."/>
            <person name="Machado-Schiaffino G."/>
        </authorList>
    </citation>
    <scope>NUCLEOTIDE SEQUENCE</scope>
    <source>
        <strain evidence="15">C29</strain>
        <tissue evidence="15">Fin</tissue>
    </source>
</reference>
<evidence type="ECO:0000256" key="6">
    <source>
        <dbReference type="ARBA" id="ARBA00023040"/>
    </source>
</evidence>
<dbReference type="InterPro" id="IPR005390">
    <property type="entry name" value="NeuromedU_rcpt"/>
</dbReference>
<feature type="transmembrane region" description="Helical" evidence="13">
    <location>
        <begin position="264"/>
        <end position="286"/>
    </location>
</feature>
<keyword evidence="4 12" id="KW-0812">Transmembrane</keyword>
<evidence type="ECO:0000256" key="8">
    <source>
        <dbReference type="ARBA" id="ARBA00023157"/>
    </source>
</evidence>
<evidence type="ECO:0000256" key="7">
    <source>
        <dbReference type="ARBA" id="ARBA00023136"/>
    </source>
</evidence>
<keyword evidence="7 13" id="KW-0472">Membrane</keyword>
<dbReference type="PANTHER" id="PTHR24243:SF235">
    <property type="entry name" value="NEUROMEDIN-U RECEPTOR 1-RELATED"/>
    <property type="match status" value="1"/>
</dbReference>
<dbReference type="PRINTS" id="PR00237">
    <property type="entry name" value="GPCRRHODOPSN"/>
</dbReference>
<comment type="subcellular location">
    <subcellularLocation>
        <location evidence="2">Cell membrane</location>
        <topology evidence="2">Multi-pass membrane protein</topology>
    </subcellularLocation>
</comment>
<evidence type="ECO:0000256" key="5">
    <source>
        <dbReference type="ARBA" id="ARBA00022989"/>
    </source>
</evidence>
<evidence type="ECO:0000256" key="1">
    <source>
        <dbReference type="ARBA" id="ARBA00003593"/>
    </source>
</evidence>
<dbReference type="CDD" id="cd15358">
    <property type="entry name" value="7tmA_NMU-R1"/>
    <property type="match status" value="1"/>
</dbReference>
<evidence type="ECO:0000259" key="14">
    <source>
        <dbReference type="PROSITE" id="PS50262"/>
    </source>
</evidence>
<protein>
    <submittedName>
        <fullName evidence="15">Neuromedin-U receptor 1</fullName>
    </submittedName>
</protein>
<dbReference type="PRINTS" id="PR01565">
    <property type="entry name" value="NEUROMEDINUR"/>
</dbReference>
<dbReference type="InterPro" id="IPR017452">
    <property type="entry name" value="GPCR_Rhodpsn_7TM"/>
</dbReference>
<evidence type="ECO:0000313" key="15">
    <source>
        <dbReference type="EMBL" id="KAK0140951.1"/>
    </source>
</evidence>
<keyword evidence="5 13" id="KW-1133">Transmembrane helix</keyword>
<feature type="transmembrane region" description="Helical" evidence="13">
    <location>
        <begin position="226"/>
        <end position="252"/>
    </location>
</feature>
<evidence type="ECO:0000256" key="9">
    <source>
        <dbReference type="ARBA" id="ARBA00023170"/>
    </source>
</evidence>
<evidence type="ECO:0000256" key="12">
    <source>
        <dbReference type="RuleBase" id="RU000688"/>
    </source>
</evidence>
<comment type="function">
    <text evidence="1">Receptor for the neuromedin-U and neuromedin-S neuropeptides.</text>
</comment>
<comment type="caution">
    <text evidence="15">The sequence shown here is derived from an EMBL/GenBank/DDBJ whole genome shotgun (WGS) entry which is preliminary data.</text>
</comment>
<feature type="transmembrane region" description="Helical" evidence="13">
    <location>
        <begin position="306"/>
        <end position="328"/>
    </location>
</feature>
<evidence type="ECO:0000313" key="16">
    <source>
        <dbReference type="Proteomes" id="UP001174136"/>
    </source>
</evidence>
<dbReference type="Proteomes" id="UP001174136">
    <property type="component" value="Unassembled WGS sequence"/>
</dbReference>
<dbReference type="Gene3D" id="1.20.1070.10">
    <property type="entry name" value="Rhodopsin 7-helix transmembrane proteins"/>
    <property type="match status" value="1"/>
</dbReference>
<dbReference type="PANTHER" id="PTHR24243">
    <property type="entry name" value="G-PROTEIN COUPLED RECEPTOR"/>
    <property type="match status" value="1"/>
</dbReference>
<feature type="transmembrane region" description="Helical" evidence="13">
    <location>
        <begin position="506"/>
        <end position="531"/>
    </location>
</feature>
<dbReference type="GO" id="GO:0001607">
    <property type="term" value="F:neuromedin U receptor activity"/>
    <property type="evidence" value="ECO:0007669"/>
    <property type="project" value="InterPro"/>
</dbReference>
<keyword evidence="9 12" id="KW-0675">Receptor</keyword>
<sequence>MEEKAMFQQTAVSSLRVHIVSPTLRCSSRSYADRSADDRVGIRPRGTVERRRNDYHPKFDAKGRISFTVEQLNKYVQNQAREQQLVGTRDTRDPNLQIRDILYYPRESMVAAALAAAQTLIDLTIWELVMVAGHWIICITVKVNIAVANDITKRKHDSYPGQPSTMSSYNCTFELTGSRDGFACLPQLSCNNLTAALNLSHMELEDACLTDEEYLEKYRGTRRSPMFLPVCLTYLAIFLVGAIGNVLTCTVITRNKVMWTPTNYYLFSLAVSDLLVLLLGMPLELYEMWQNYPFLLGKGGCYFKTFLFEMVCFASILNVTALSVERYIAVVHPLRAKYVVTRTHAKRVILTVWSVSVLCALPNTSLHGIATLPSRSPAAGVNTSNAMDMPDSAICMPLSTQWYNLTIQVTTLVFFVLPMLTISVLYLLIGLHLKREKMLQVFKAKSSSGQESFCNVRRQQQKARHRQVTKMLFVLVVVFGICWAPFHTDRLMWSFISDWTINHLETFQYVHLLSGVFFYLSSAVNPILYNLMSTRFREMFKEVMCHWPRQPPPRGHSFSVTRVTLRSTLSDAAAPPTNGGLAVVEGDVEGGIYGEKEDETSFAC</sequence>
<keyword evidence="3" id="KW-1003">Cell membrane</keyword>
<evidence type="ECO:0000256" key="13">
    <source>
        <dbReference type="SAM" id="Phobius"/>
    </source>
</evidence>
<keyword evidence="11 12" id="KW-0807">Transducer</keyword>
<dbReference type="EMBL" id="JAOPHQ010003994">
    <property type="protein sequence ID" value="KAK0140951.1"/>
    <property type="molecule type" value="Genomic_DNA"/>
</dbReference>
<dbReference type="PROSITE" id="PS50262">
    <property type="entry name" value="G_PROTEIN_RECEP_F1_2"/>
    <property type="match status" value="1"/>
</dbReference>
<feature type="domain" description="G-protein coupled receptors family 1 profile" evidence="14">
    <location>
        <begin position="244"/>
        <end position="529"/>
    </location>
</feature>
<keyword evidence="10" id="KW-0325">Glycoprotein</keyword>
<accession>A0AA47MIY4</accession>
<dbReference type="SMART" id="SM01381">
    <property type="entry name" value="7TM_GPCR_Srsx"/>
    <property type="match status" value="1"/>
</dbReference>
<feature type="transmembrane region" description="Helical" evidence="13">
    <location>
        <begin position="348"/>
        <end position="370"/>
    </location>
</feature>
<comment type="similarity">
    <text evidence="12">Belongs to the G-protein coupled receptor 1 family.</text>
</comment>
<dbReference type="Pfam" id="PF00001">
    <property type="entry name" value="7tm_1"/>
    <property type="match status" value="1"/>
</dbReference>
<evidence type="ECO:0000256" key="2">
    <source>
        <dbReference type="ARBA" id="ARBA00004651"/>
    </source>
</evidence>
<evidence type="ECO:0000256" key="4">
    <source>
        <dbReference type="ARBA" id="ARBA00022692"/>
    </source>
</evidence>
<dbReference type="PROSITE" id="PS00237">
    <property type="entry name" value="G_PROTEIN_RECEP_F1_1"/>
    <property type="match status" value="1"/>
</dbReference>
<dbReference type="SUPFAM" id="SSF81321">
    <property type="entry name" value="Family A G protein-coupled receptor-like"/>
    <property type="match status" value="1"/>
</dbReference>
<dbReference type="AlphaFoldDB" id="A0AA47MIY4"/>
<keyword evidence="8" id="KW-1015">Disulfide bond</keyword>
<name>A0AA47MIY4_MERPO</name>